<accession>A0A9P5PUQ8</accession>
<sequence>MQTGAFAQLILTLVAITSRISSLIGEMIEILQLLVPVLTRLLVVFKPPTVIEMKDIMALPDLTCSSLSQGISGAQPSRVENSRITIERREAAKQSNVRACSDEGQPRKKKKVKKDEIDAIFGF</sequence>
<name>A0A9P5PUQ8_9AGAR</name>
<protein>
    <submittedName>
        <fullName evidence="2">Uncharacterized protein</fullName>
    </submittedName>
</protein>
<dbReference type="EMBL" id="JADNRY010000048">
    <property type="protein sequence ID" value="KAF9069669.1"/>
    <property type="molecule type" value="Genomic_DNA"/>
</dbReference>
<dbReference type="Proteomes" id="UP000772434">
    <property type="component" value="Unassembled WGS sequence"/>
</dbReference>
<feature type="signal peptide" evidence="1">
    <location>
        <begin position="1"/>
        <end position="25"/>
    </location>
</feature>
<reference evidence="2" key="1">
    <citation type="submission" date="2020-11" db="EMBL/GenBank/DDBJ databases">
        <authorList>
            <consortium name="DOE Joint Genome Institute"/>
            <person name="Ahrendt S."/>
            <person name="Riley R."/>
            <person name="Andreopoulos W."/>
            <person name="Labutti K."/>
            <person name="Pangilinan J."/>
            <person name="Ruiz-Duenas F.J."/>
            <person name="Barrasa J.M."/>
            <person name="Sanchez-Garcia M."/>
            <person name="Camarero S."/>
            <person name="Miyauchi S."/>
            <person name="Serrano A."/>
            <person name="Linde D."/>
            <person name="Babiker R."/>
            <person name="Drula E."/>
            <person name="Ayuso-Fernandez I."/>
            <person name="Pacheco R."/>
            <person name="Padilla G."/>
            <person name="Ferreira P."/>
            <person name="Barriuso J."/>
            <person name="Kellner H."/>
            <person name="Castanera R."/>
            <person name="Alfaro M."/>
            <person name="Ramirez L."/>
            <person name="Pisabarro A.G."/>
            <person name="Kuo A."/>
            <person name="Tritt A."/>
            <person name="Lipzen A."/>
            <person name="He G."/>
            <person name="Yan M."/>
            <person name="Ng V."/>
            <person name="Cullen D."/>
            <person name="Martin F."/>
            <person name="Rosso M.-N."/>
            <person name="Henrissat B."/>
            <person name="Hibbett D."/>
            <person name="Martinez A.T."/>
            <person name="Grigoriev I.V."/>
        </authorList>
    </citation>
    <scope>NUCLEOTIDE SEQUENCE</scope>
    <source>
        <strain evidence="2">AH 40177</strain>
    </source>
</reference>
<evidence type="ECO:0000313" key="2">
    <source>
        <dbReference type="EMBL" id="KAF9069669.1"/>
    </source>
</evidence>
<comment type="caution">
    <text evidence="2">The sequence shown here is derived from an EMBL/GenBank/DDBJ whole genome shotgun (WGS) entry which is preliminary data.</text>
</comment>
<dbReference type="OrthoDB" id="114080at2759"/>
<proteinExistence type="predicted"/>
<dbReference type="AlphaFoldDB" id="A0A9P5PUQ8"/>
<evidence type="ECO:0000313" key="3">
    <source>
        <dbReference type="Proteomes" id="UP000772434"/>
    </source>
</evidence>
<evidence type="ECO:0000256" key="1">
    <source>
        <dbReference type="SAM" id="SignalP"/>
    </source>
</evidence>
<keyword evidence="1" id="KW-0732">Signal</keyword>
<gene>
    <name evidence="2" type="ORF">BDP27DRAFT_1325171</name>
</gene>
<feature type="chain" id="PRO_5040471541" evidence="1">
    <location>
        <begin position="26"/>
        <end position="123"/>
    </location>
</feature>
<keyword evidence="3" id="KW-1185">Reference proteome</keyword>
<organism evidence="2 3">
    <name type="scientific">Rhodocollybia butyracea</name>
    <dbReference type="NCBI Taxonomy" id="206335"/>
    <lineage>
        <taxon>Eukaryota</taxon>
        <taxon>Fungi</taxon>
        <taxon>Dikarya</taxon>
        <taxon>Basidiomycota</taxon>
        <taxon>Agaricomycotina</taxon>
        <taxon>Agaricomycetes</taxon>
        <taxon>Agaricomycetidae</taxon>
        <taxon>Agaricales</taxon>
        <taxon>Marasmiineae</taxon>
        <taxon>Omphalotaceae</taxon>
        <taxon>Rhodocollybia</taxon>
    </lineage>
</organism>